<evidence type="ECO:0000313" key="3">
    <source>
        <dbReference type="Proteomes" id="UP000000263"/>
    </source>
</evidence>
<reference evidence="2 3" key="1">
    <citation type="submission" date="2007-08" db="EMBL/GenBank/DDBJ databases">
        <title>Complete sequence of Roseiflexus castenholzii DSM 13941.</title>
        <authorList>
            <consortium name="US DOE Joint Genome Institute"/>
            <person name="Copeland A."/>
            <person name="Lucas S."/>
            <person name="Lapidus A."/>
            <person name="Barry K."/>
            <person name="Glavina del Rio T."/>
            <person name="Dalin E."/>
            <person name="Tice H."/>
            <person name="Pitluck S."/>
            <person name="Thompson L.S."/>
            <person name="Brettin T."/>
            <person name="Bruce D."/>
            <person name="Detter J.C."/>
            <person name="Han C."/>
            <person name="Tapia R."/>
            <person name="Schmutz J."/>
            <person name="Larimer F."/>
            <person name="Land M."/>
            <person name="Hauser L."/>
            <person name="Kyrpides N."/>
            <person name="Mikhailova N."/>
            <person name="Bryant D.A."/>
            <person name="Hanada S."/>
            <person name="Tsukatani Y."/>
            <person name="Richardson P."/>
        </authorList>
    </citation>
    <scope>NUCLEOTIDE SEQUENCE [LARGE SCALE GENOMIC DNA]</scope>
    <source>
        <strain evidence="3">DSM 13941 / HLO8</strain>
    </source>
</reference>
<dbReference type="EMBL" id="CP000804">
    <property type="protein sequence ID" value="ABU58432.1"/>
    <property type="molecule type" value="Genomic_DNA"/>
</dbReference>
<gene>
    <name evidence="2" type="ordered locus">Rcas_2349</name>
</gene>
<dbReference type="STRING" id="383372.Rcas_2349"/>
<accession>A7NLN6</accession>
<dbReference type="HOGENOM" id="CLU_154570_5_0_0"/>
<dbReference type="Pfam" id="PF03683">
    <property type="entry name" value="UPF0175"/>
    <property type="match status" value="1"/>
</dbReference>
<evidence type="ECO:0000256" key="1">
    <source>
        <dbReference type="ARBA" id="ARBA00005651"/>
    </source>
</evidence>
<dbReference type="Proteomes" id="UP000000263">
    <property type="component" value="Chromosome"/>
</dbReference>
<dbReference type="PANTHER" id="PTHR37525:SF1">
    <property type="entry name" value="UPF0175 PROTEIN SSL1255"/>
    <property type="match status" value="1"/>
</dbReference>
<dbReference type="OrthoDB" id="166292at2"/>
<protein>
    <submittedName>
        <fullName evidence="2">Uncharacterized protein</fullName>
    </submittedName>
</protein>
<proteinExistence type="inferred from homology"/>
<dbReference type="PANTHER" id="PTHR37525">
    <property type="entry name" value="UPF0175 PROTEIN SSL1255"/>
    <property type="match status" value="1"/>
</dbReference>
<evidence type="ECO:0000313" key="2">
    <source>
        <dbReference type="EMBL" id="ABU58432.1"/>
    </source>
</evidence>
<keyword evidence="3" id="KW-1185">Reference proteome</keyword>
<sequence length="86" mass="9561">MSNERVLTIPYPDDLLLALNESEDAFAEEARLLLAVKLYEMGRISTGMAARLSGMSRVDFLFALGRFGLSPITAEDDDLDEDLRHA</sequence>
<dbReference type="KEGG" id="rca:Rcas_2349"/>
<comment type="similarity">
    <text evidence="1">Belongs to the UPF0175 family.</text>
</comment>
<dbReference type="eggNOG" id="COG2886">
    <property type="taxonomic scope" value="Bacteria"/>
</dbReference>
<dbReference type="InterPro" id="IPR052264">
    <property type="entry name" value="UPF0175_domain"/>
</dbReference>
<organism evidence="2 3">
    <name type="scientific">Roseiflexus castenholzii (strain DSM 13941 / HLO8)</name>
    <dbReference type="NCBI Taxonomy" id="383372"/>
    <lineage>
        <taxon>Bacteria</taxon>
        <taxon>Bacillati</taxon>
        <taxon>Chloroflexota</taxon>
        <taxon>Chloroflexia</taxon>
        <taxon>Chloroflexales</taxon>
        <taxon>Roseiflexineae</taxon>
        <taxon>Roseiflexaceae</taxon>
        <taxon>Roseiflexus</taxon>
    </lineage>
</organism>
<dbReference type="AlphaFoldDB" id="A7NLN6"/>
<dbReference type="InterPro" id="IPR005368">
    <property type="entry name" value="UPF0175"/>
</dbReference>
<name>A7NLN6_ROSCS</name>
<dbReference type="RefSeq" id="WP_012120856.1">
    <property type="nucleotide sequence ID" value="NC_009767.1"/>
</dbReference>